<accession>B1BVQ2</accession>
<dbReference type="AlphaFoldDB" id="B1BVQ2"/>
<dbReference type="Proteomes" id="UP000005337">
    <property type="component" value="Unassembled WGS sequence"/>
</dbReference>
<dbReference type="EMBL" id="ABDW01000026">
    <property type="protein sequence ID" value="EDT14241.1"/>
    <property type="molecule type" value="Genomic_DNA"/>
</dbReference>
<proteinExistence type="predicted"/>
<gene>
    <name evidence="1" type="ORF">AC3_A0335</name>
</gene>
<reference evidence="1 2" key="1">
    <citation type="submission" date="2007-07" db="EMBL/GenBank/DDBJ databases">
        <title>Annotation of Clostridium perfringens E str. JGS1987.</title>
        <authorList>
            <person name="Paulsen I."/>
            <person name="Sebastian Y."/>
        </authorList>
    </citation>
    <scope>NUCLEOTIDE SEQUENCE [LARGE SCALE GENOMIC DNA]</scope>
    <source>
        <strain evidence="2">E str. JGS1987</strain>
    </source>
</reference>
<protein>
    <submittedName>
        <fullName evidence="1">Putative 235 kDa rhoptry protein</fullName>
    </submittedName>
</protein>
<evidence type="ECO:0000313" key="2">
    <source>
        <dbReference type="Proteomes" id="UP000005337"/>
    </source>
</evidence>
<evidence type="ECO:0000313" key="1">
    <source>
        <dbReference type="EMBL" id="EDT14241.1"/>
    </source>
</evidence>
<dbReference type="RefSeq" id="WP_003464915.1">
    <property type="nucleotide sequence ID" value="NZ_ABDW01000026.1"/>
</dbReference>
<sequence length="449" mass="53189">MSKILQKTEINLIKKSTICDKNTNLARVLEMFPNGINKKDLKTLKKDFIDVYDIIATAELREILINDSASEWKQGEHIGEKNIPCELCGNKFSKQKFTIINKFNSNSMLVGSACICKFANINKIIKGENLNTIKNSEVFDRLVKFNKVYEKGKNEITYFIEEYNKFDISFPIEFDTEFEKIIKDSKKYYNDFKKGKIPESKLKEFQIYKNDFDHLKRKCKKFVSENKNNKFICTKEIENELRDKKLYSTLKDIKSNNSLLKDWHIKYIENIKFIEQFIKEISCFFSKNYMDFLEINNKKIVVEGVKEYIEGLKFELSISQFMNNFSDVISKGNIYKSDDILFHLRILKEKNNIFNYIDILYNILKKHKYYTSIDDEMYDSGYFKIYNKNNKVARVNLNDLLDAKFLFVFKNKPENIDNYMKNLNWKDKSDENKFDIGNIGKLQTGGNFI</sequence>
<name>B1BVQ2_CLOPF</name>
<organism evidence="1 2">
    <name type="scientific">Clostridium perfringens E str. JGS1987</name>
    <dbReference type="NCBI Taxonomy" id="451755"/>
    <lineage>
        <taxon>Bacteria</taxon>
        <taxon>Bacillati</taxon>
        <taxon>Bacillota</taxon>
        <taxon>Clostridia</taxon>
        <taxon>Eubacteriales</taxon>
        <taxon>Clostridiaceae</taxon>
        <taxon>Clostridium</taxon>
    </lineage>
</organism>
<comment type="caution">
    <text evidence="1">The sequence shown here is derived from an EMBL/GenBank/DDBJ whole genome shotgun (WGS) entry which is preliminary data.</text>
</comment>